<gene>
    <name evidence="1" type="ORF">AV942_09430</name>
</gene>
<proteinExistence type="predicted"/>
<evidence type="ECO:0000313" key="2">
    <source>
        <dbReference type="Proteomes" id="UP000061468"/>
    </source>
</evidence>
<dbReference type="Proteomes" id="UP000061468">
    <property type="component" value="Chromosome"/>
</dbReference>
<name>A0AAC8XK90_9ALTE</name>
<reference evidence="1 2" key="1">
    <citation type="submission" date="2015-12" db="EMBL/GenBank/DDBJ databases">
        <title>Intraspecies pangenome expansion in the marine bacterium Alteromonas.</title>
        <authorList>
            <person name="Lopez-Perez M."/>
            <person name="Rodriguez-Valera F."/>
        </authorList>
    </citation>
    <scope>NUCLEOTIDE SEQUENCE [LARGE SCALE GENOMIC DNA]</scope>
    <source>
        <strain evidence="1 2">UM8</strain>
    </source>
</reference>
<protein>
    <recommendedName>
        <fullName evidence="3">Excisionase</fullName>
    </recommendedName>
</protein>
<evidence type="ECO:0000313" key="1">
    <source>
        <dbReference type="EMBL" id="AMJ78491.1"/>
    </source>
</evidence>
<dbReference type="RefSeq" id="WP_020745041.1">
    <property type="nucleotide sequence ID" value="NZ_CAXGIV010000043.1"/>
</dbReference>
<sequence length="63" mass="7188">MLTTVPLSQYCVISGESIKAVERRIERGYWVKGSHYFTPANVRERWVDLVAISDWARNSGSNS</sequence>
<accession>A0AAC8XK90</accession>
<organism evidence="1 2">
    <name type="scientific">Alteromonas mediterranea</name>
    <dbReference type="NCBI Taxonomy" id="314275"/>
    <lineage>
        <taxon>Bacteria</taxon>
        <taxon>Pseudomonadati</taxon>
        <taxon>Pseudomonadota</taxon>
        <taxon>Gammaproteobacteria</taxon>
        <taxon>Alteromonadales</taxon>
        <taxon>Alteromonadaceae</taxon>
        <taxon>Alteromonas/Salinimonas group</taxon>
        <taxon>Alteromonas</taxon>
    </lineage>
</organism>
<dbReference type="AlphaFoldDB" id="A0AAC8XK90"/>
<dbReference type="EMBL" id="CP013928">
    <property type="protein sequence ID" value="AMJ78491.1"/>
    <property type="molecule type" value="Genomic_DNA"/>
</dbReference>
<evidence type="ECO:0008006" key="3">
    <source>
        <dbReference type="Google" id="ProtNLM"/>
    </source>
</evidence>